<organism evidence="4 5">
    <name type="scientific">Fodinisporobacter ferrooxydans</name>
    <dbReference type="NCBI Taxonomy" id="2901836"/>
    <lineage>
        <taxon>Bacteria</taxon>
        <taxon>Bacillati</taxon>
        <taxon>Bacillota</taxon>
        <taxon>Bacilli</taxon>
        <taxon>Bacillales</taxon>
        <taxon>Alicyclobacillaceae</taxon>
        <taxon>Fodinisporobacter</taxon>
    </lineage>
</organism>
<keyword evidence="3" id="KW-1133">Transmembrane helix</keyword>
<gene>
    <name evidence="4" type="ORF">LSG31_19975</name>
</gene>
<protein>
    <submittedName>
        <fullName evidence="4">SpoIIIAH-like family protein</fullName>
    </submittedName>
</protein>
<evidence type="ECO:0000313" key="5">
    <source>
        <dbReference type="Proteomes" id="UP000830167"/>
    </source>
</evidence>
<keyword evidence="5" id="KW-1185">Reference proteome</keyword>
<keyword evidence="3" id="KW-0472">Membrane</keyword>
<evidence type="ECO:0000256" key="3">
    <source>
        <dbReference type="SAM" id="Phobius"/>
    </source>
</evidence>
<keyword evidence="1" id="KW-0175">Coiled coil</keyword>
<keyword evidence="3" id="KW-0812">Transmembrane</keyword>
<feature type="compositionally biased region" description="Polar residues" evidence="2">
    <location>
        <begin position="43"/>
        <end position="55"/>
    </location>
</feature>
<evidence type="ECO:0000256" key="2">
    <source>
        <dbReference type="SAM" id="MobiDB-lite"/>
    </source>
</evidence>
<sequence length="182" mass="19614">MVKRQTVWLSTMMVLSLMLIGYYTVGTNTTATNTSNSPVGVKTTGSEKPSVQTESAAPGSSKLSGSDYFAQLRMDAAAREARAEDQLTAIKLDTKATSEQVAQASKKLDQLQQLQGKLGTLQDEIKGQGFKDVLVSEDPDTSKVQVVVEATQLSNDQVVKILNTVHNQLHVPSTDISVSFHS</sequence>
<accession>A0ABY4CHX3</accession>
<evidence type="ECO:0000313" key="4">
    <source>
        <dbReference type="EMBL" id="UOF90115.1"/>
    </source>
</evidence>
<dbReference type="RefSeq" id="WP_347436804.1">
    <property type="nucleotide sequence ID" value="NZ_CP089291.1"/>
</dbReference>
<feature type="coiled-coil region" evidence="1">
    <location>
        <begin position="94"/>
        <end position="124"/>
    </location>
</feature>
<name>A0ABY4CHX3_9BACL</name>
<dbReference type="Gene3D" id="1.10.287.4300">
    <property type="entry name" value="Stage III sporulation protein AH-like"/>
    <property type="match status" value="1"/>
</dbReference>
<dbReference type="Pfam" id="PF12685">
    <property type="entry name" value="SpoIIIAH"/>
    <property type="match status" value="1"/>
</dbReference>
<dbReference type="Proteomes" id="UP000830167">
    <property type="component" value="Chromosome"/>
</dbReference>
<dbReference type="InterPro" id="IPR024232">
    <property type="entry name" value="SpoIIIAH"/>
</dbReference>
<dbReference type="EMBL" id="CP089291">
    <property type="protein sequence ID" value="UOF90115.1"/>
    <property type="molecule type" value="Genomic_DNA"/>
</dbReference>
<feature type="region of interest" description="Disordered" evidence="2">
    <location>
        <begin position="31"/>
        <end position="62"/>
    </location>
</feature>
<feature type="transmembrane region" description="Helical" evidence="3">
    <location>
        <begin position="7"/>
        <end position="25"/>
    </location>
</feature>
<dbReference type="InterPro" id="IPR038503">
    <property type="entry name" value="SpoIIIAH_sf"/>
</dbReference>
<evidence type="ECO:0000256" key="1">
    <source>
        <dbReference type="SAM" id="Coils"/>
    </source>
</evidence>
<reference evidence="4" key="1">
    <citation type="submission" date="2021-12" db="EMBL/GenBank/DDBJ databases">
        <title>Alicyclobacillaceae gen. nov., sp. nov., isolated from chalcocite enrichment system.</title>
        <authorList>
            <person name="Jiang Z."/>
        </authorList>
    </citation>
    <scope>NUCLEOTIDE SEQUENCE</scope>
    <source>
        <strain evidence="4">MYW30-H2</strain>
    </source>
</reference>
<proteinExistence type="predicted"/>